<dbReference type="InterPro" id="IPR050228">
    <property type="entry name" value="Carboxylesterase_BioH"/>
</dbReference>
<geneLocation type="plasmid" evidence="2 3">
    <name>pBB1</name>
</geneLocation>
<dbReference type="InterPro" id="IPR029058">
    <property type="entry name" value="AB_hydrolase_fold"/>
</dbReference>
<dbReference type="GeneID" id="34311923"/>
<sequence>MEAIETFTIDTGTETLAADRIAVRGKVQCLLLHGAGMSTRVRWLPLRTALAQHGVGTVAIDFSGHGDSSSRTEGSLEKRFDEALLALEHIDADGPRVVVGISMSGEIAVRLAVDKATHISGVVTIVGAAYDPAAYQIPFGPEFTRILRSHESWRKSEVFSAIQSFRGRIAVIQAGNDEVVPGMIGSDLIRNASCAEHAELLVLPGVSHALANALDDNPKMTQDVARAIARTIRVKRMPAIREATA</sequence>
<organism evidence="2 3">
    <name type="scientific">Cupriavidus necator (strain ATCC 43291 / DSM 13513 / CCUG 52238 / LMG 8453 / N-1)</name>
    <name type="common">Ralstonia eutropha</name>
    <dbReference type="NCBI Taxonomy" id="1042878"/>
    <lineage>
        <taxon>Bacteria</taxon>
        <taxon>Pseudomonadati</taxon>
        <taxon>Pseudomonadota</taxon>
        <taxon>Betaproteobacteria</taxon>
        <taxon>Burkholderiales</taxon>
        <taxon>Burkholderiaceae</taxon>
        <taxon>Cupriavidus</taxon>
    </lineage>
</organism>
<dbReference type="Proteomes" id="UP000006798">
    <property type="component" value="Plasmid pBB1"/>
</dbReference>
<dbReference type="PANTHER" id="PTHR43194">
    <property type="entry name" value="HYDROLASE ALPHA/BETA FOLD FAMILY"/>
    <property type="match status" value="1"/>
</dbReference>
<feature type="domain" description="AB hydrolase-1" evidence="1">
    <location>
        <begin position="30"/>
        <end position="154"/>
    </location>
</feature>
<protein>
    <recommendedName>
        <fullName evidence="1">AB hydrolase-1 domain-containing protein</fullName>
    </recommendedName>
</protein>
<proteinExistence type="predicted"/>
<dbReference type="InterPro" id="IPR000073">
    <property type="entry name" value="AB_hydrolase_1"/>
</dbReference>
<dbReference type="KEGG" id="cnc:CNE_BB1p09740"/>
<keyword evidence="2" id="KW-0614">Plasmid</keyword>
<dbReference type="Pfam" id="PF12697">
    <property type="entry name" value="Abhydrolase_6"/>
    <property type="match status" value="1"/>
</dbReference>
<dbReference type="Gene3D" id="3.40.50.1820">
    <property type="entry name" value="alpha/beta hydrolase"/>
    <property type="match status" value="1"/>
</dbReference>
<reference evidence="2 3" key="1">
    <citation type="journal article" date="2011" name="J. Bacteriol.">
        <title>Complete genome sequence of the type strain Cupriavidus necator N-1.</title>
        <authorList>
            <person name="Poehlein A."/>
            <person name="Kusian B."/>
            <person name="Friedrich B."/>
            <person name="Daniel R."/>
            <person name="Bowien B."/>
        </authorList>
    </citation>
    <scope>NUCLEOTIDE SEQUENCE [LARGE SCALE GENOMIC DNA]</scope>
    <source>
        <strain evidence="3">ATCC 43291 / DSM 13513 / CCUG 52238 / LMG 8453 / N-1</strain>
        <plasmid evidence="2 3">pBB1</plasmid>
    </source>
</reference>
<dbReference type="PANTHER" id="PTHR43194:SF2">
    <property type="entry name" value="PEROXISOMAL MEMBRANE PROTEIN LPX1"/>
    <property type="match status" value="1"/>
</dbReference>
<evidence type="ECO:0000259" key="1">
    <source>
        <dbReference type="Pfam" id="PF12697"/>
    </source>
</evidence>
<dbReference type="EMBL" id="CP002879">
    <property type="protein sequence ID" value="AEI82385.1"/>
    <property type="molecule type" value="Genomic_DNA"/>
</dbReference>
<evidence type="ECO:0000313" key="2">
    <source>
        <dbReference type="EMBL" id="AEI82385.1"/>
    </source>
</evidence>
<name>F8GUI1_CUPNN</name>
<dbReference type="RefSeq" id="WP_013959417.1">
    <property type="nucleotide sequence ID" value="NC_015727.1"/>
</dbReference>
<accession>F8GUI1</accession>
<dbReference type="HOGENOM" id="CLU_093126_0_0_4"/>
<gene>
    <name evidence="2" type="ordered locus">CNE_BB1p09740</name>
</gene>
<evidence type="ECO:0000313" key="3">
    <source>
        <dbReference type="Proteomes" id="UP000006798"/>
    </source>
</evidence>
<dbReference type="AlphaFoldDB" id="F8GUI1"/>
<dbReference type="SUPFAM" id="SSF53474">
    <property type="entry name" value="alpha/beta-Hydrolases"/>
    <property type="match status" value="1"/>
</dbReference>